<keyword evidence="6" id="KW-0460">Magnesium</keyword>
<dbReference type="PANTHER" id="PTHR13058:SF22">
    <property type="entry name" value="EXODEOXYRIBONUCLEASE III"/>
    <property type="match status" value="1"/>
</dbReference>
<dbReference type="Proteomes" id="UP000507470">
    <property type="component" value="Unassembled WGS sequence"/>
</dbReference>
<dbReference type="AlphaFoldDB" id="A0A6J8C1F1"/>
<dbReference type="InterPro" id="IPR012337">
    <property type="entry name" value="RNaseH-like_sf"/>
</dbReference>
<comment type="cofactor">
    <cofactor evidence="1">
        <name>Mg(2+)</name>
        <dbReference type="ChEBI" id="CHEBI:18420"/>
    </cofactor>
</comment>
<evidence type="ECO:0000256" key="6">
    <source>
        <dbReference type="ARBA" id="ARBA00022842"/>
    </source>
</evidence>
<dbReference type="PANTHER" id="PTHR13058">
    <property type="entry name" value="THREE PRIME REPAIR EXONUCLEASE 1, 2"/>
    <property type="match status" value="1"/>
</dbReference>
<sequence>MVPQSKKLSNLGSSQANDSFNNLIALKAPKTKHFSTSASLNYRVSSAVLQKNEGYNYISEEITEDNVDPSATCDSNSSKDLQEHSTKDNLAVDILETNYDDPQPPSGTTSIHTSLESEETNEKGDDFKHVKQADRVKELNNSHICDLCDKKFVNDTLLTKHINQFHRILETNKGRYSDITQIAACTKHSSFSRYIFPDQQISREASEITKTTVVGQKMYYNGNAVDYKHKHEGMTDFLTYLSNFTDKPVLVGHNIKRFDCHVLFHTLKSMNMYSELCASTVAFLDSLNLFKLVSSGLSSYSLSR</sequence>
<evidence type="ECO:0000256" key="1">
    <source>
        <dbReference type="ARBA" id="ARBA00001946"/>
    </source>
</evidence>
<dbReference type="PROSITE" id="PS50157">
    <property type="entry name" value="ZINC_FINGER_C2H2_2"/>
    <property type="match status" value="1"/>
</dbReference>
<protein>
    <recommendedName>
        <fullName evidence="9">C2H2-type domain-containing protein</fullName>
    </recommendedName>
</protein>
<keyword evidence="2" id="KW-0540">Nuclease</keyword>
<dbReference type="Pfam" id="PF22123">
    <property type="entry name" value="Exu_RNase_H_like"/>
    <property type="match status" value="1"/>
</dbReference>
<proteinExistence type="predicted"/>
<feature type="region of interest" description="Disordered" evidence="8">
    <location>
        <begin position="66"/>
        <end position="127"/>
    </location>
</feature>
<dbReference type="EMBL" id="CACVKT020004162">
    <property type="protein sequence ID" value="CAC5388417.1"/>
    <property type="molecule type" value="Genomic_DNA"/>
</dbReference>
<evidence type="ECO:0000256" key="2">
    <source>
        <dbReference type="ARBA" id="ARBA00022722"/>
    </source>
</evidence>
<dbReference type="InterPro" id="IPR013087">
    <property type="entry name" value="Znf_C2H2_type"/>
</dbReference>
<dbReference type="PROSITE" id="PS00028">
    <property type="entry name" value="ZINC_FINGER_C2H2_1"/>
    <property type="match status" value="1"/>
</dbReference>
<dbReference type="OrthoDB" id="6056408at2759"/>
<dbReference type="GO" id="GO:0008270">
    <property type="term" value="F:zinc ion binding"/>
    <property type="evidence" value="ECO:0007669"/>
    <property type="project" value="UniProtKB-KW"/>
</dbReference>
<gene>
    <name evidence="10" type="ORF">MCOR_23681</name>
</gene>
<name>A0A6J8C1F1_MYTCO</name>
<dbReference type="InterPro" id="IPR054362">
    <property type="entry name" value="Exu_RNase_H-like"/>
</dbReference>
<keyword evidence="4" id="KW-0378">Hydrolase</keyword>
<evidence type="ECO:0000313" key="11">
    <source>
        <dbReference type="Proteomes" id="UP000507470"/>
    </source>
</evidence>
<dbReference type="GO" id="GO:0006308">
    <property type="term" value="P:DNA catabolic process"/>
    <property type="evidence" value="ECO:0007669"/>
    <property type="project" value="TreeGrafter"/>
</dbReference>
<dbReference type="SUPFAM" id="SSF53098">
    <property type="entry name" value="Ribonuclease H-like"/>
    <property type="match status" value="1"/>
</dbReference>
<dbReference type="Gene3D" id="3.30.420.10">
    <property type="entry name" value="Ribonuclease H-like superfamily/Ribonuclease H"/>
    <property type="match status" value="1"/>
</dbReference>
<evidence type="ECO:0000256" key="7">
    <source>
        <dbReference type="PROSITE-ProRule" id="PRU00042"/>
    </source>
</evidence>
<dbReference type="InterPro" id="IPR040393">
    <property type="entry name" value="TREX1/2"/>
</dbReference>
<evidence type="ECO:0000313" key="10">
    <source>
        <dbReference type="EMBL" id="CAC5388417.1"/>
    </source>
</evidence>
<accession>A0A6J8C1F1</accession>
<dbReference type="GO" id="GO:0003676">
    <property type="term" value="F:nucleic acid binding"/>
    <property type="evidence" value="ECO:0007669"/>
    <property type="project" value="InterPro"/>
</dbReference>
<keyword evidence="3" id="KW-0479">Metal-binding</keyword>
<evidence type="ECO:0000256" key="8">
    <source>
        <dbReference type="SAM" id="MobiDB-lite"/>
    </source>
</evidence>
<dbReference type="GO" id="GO:0005737">
    <property type="term" value="C:cytoplasm"/>
    <property type="evidence" value="ECO:0007669"/>
    <property type="project" value="TreeGrafter"/>
</dbReference>
<organism evidence="10 11">
    <name type="scientific">Mytilus coruscus</name>
    <name type="common">Sea mussel</name>
    <dbReference type="NCBI Taxonomy" id="42192"/>
    <lineage>
        <taxon>Eukaryota</taxon>
        <taxon>Metazoa</taxon>
        <taxon>Spiralia</taxon>
        <taxon>Lophotrochozoa</taxon>
        <taxon>Mollusca</taxon>
        <taxon>Bivalvia</taxon>
        <taxon>Autobranchia</taxon>
        <taxon>Pteriomorphia</taxon>
        <taxon>Mytilida</taxon>
        <taxon>Mytiloidea</taxon>
        <taxon>Mytilidae</taxon>
        <taxon>Mytilinae</taxon>
        <taxon>Mytilus</taxon>
    </lineage>
</organism>
<reference evidence="10 11" key="1">
    <citation type="submission" date="2020-06" db="EMBL/GenBank/DDBJ databases">
        <authorList>
            <person name="Li R."/>
            <person name="Bekaert M."/>
        </authorList>
    </citation>
    <scope>NUCLEOTIDE SEQUENCE [LARGE SCALE GENOMIC DNA]</scope>
    <source>
        <strain evidence="11">wild</strain>
    </source>
</reference>
<keyword evidence="5" id="KW-0269">Exonuclease</keyword>
<evidence type="ECO:0000256" key="3">
    <source>
        <dbReference type="ARBA" id="ARBA00022723"/>
    </source>
</evidence>
<keyword evidence="11" id="KW-1185">Reference proteome</keyword>
<evidence type="ECO:0000259" key="9">
    <source>
        <dbReference type="PROSITE" id="PS50157"/>
    </source>
</evidence>
<evidence type="ECO:0000256" key="5">
    <source>
        <dbReference type="ARBA" id="ARBA00022839"/>
    </source>
</evidence>
<evidence type="ECO:0000256" key="4">
    <source>
        <dbReference type="ARBA" id="ARBA00022801"/>
    </source>
</evidence>
<keyword evidence="7" id="KW-0862">Zinc</keyword>
<feature type="domain" description="C2H2-type" evidence="9">
    <location>
        <begin position="143"/>
        <end position="166"/>
    </location>
</feature>
<dbReference type="GO" id="GO:0008296">
    <property type="term" value="F:3'-5'-DNA exonuclease activity"/>
    <property type="evidence" value="ECO:0007669"/>
    <property type="project" value="TreeGrafter"/>
</dbReference>
<dbReference type="InterPro" id="IPR036397">
    <property type="entry name" value="RNaseH_sf"/>
</dbReference>
<keyword evidence="7" id="KW-0863">Zinc-finger</keyword>